<comment type="caution">
    <text evidence="17">The sequence shown here is derived from an EMBL/GenBank/DDBJ whole genome shotgun (WGS) entry which is preliminary data.</text>
</comment>
<dbReference type="Pfam" id="PF00533">
    <property type="entry name" value="BRCT"/>
    <property type="match status" value="1"/>
</dbReference>
<dbReference type="Gene3D" id="2.40.50.140">
    <property type="entry name" value="Nucleic acid-binding proteins"/>
    <property type="match status" value="1"/>
</dbReference>
<dbReference type="Proteomes" id="UP000075320">
    <property type="component" value="Unassembled WGS sequence"/>
</dbReference>
<dbReference type="Pfam" id="PF01653">
    <property type="entry name" value="DNA_ligase_aden"/>
    <property type="match status" value="1"/>
</dbReference>
<dbReference type="FunFam" id="1.10.150.20:FF:000007">
    <property type="entry name" value="DNA ligase"/>
    <property type="match status" value="1"/>
</dbReference>
<feature type="domain" description="BRCT" evidence="16">
    <location>
        <begin position="588"/>
        <end position="663"/>
    </location>
</feature>
<keyword evidence="7 14" id="KW-0227">DNA damage</keyword>
<dbReference type="InterPro" id="IPR004150">
    <property type="entry name" value="NAD_DNA_ligase_OB"/>
</dbReference>
<name>A0A150WQI5_BDEBC</name>
<keyword evidence="4 14" id="KW-0436">Ligase</keyword>
<dbReference type="InterPro" id="IPR013839">
    <property type="entry name" value="DNAligase_adenylation"/>
</dbReference>
<evidence type="ECO:0000256" key="4">
    <source>
        <dbReference type="ARBA" id="ARBA00022598"/>
    </source>
</evidence>
<keyword evidence="5 14" id="KW-0235">DNA replication</keyword>
<keyword evidence="11 14" id="KW-0234">DNA repair</keyword>
<dbReference type="CDD" id="cd00114">
    <property type="entry name" value="LIGANc"/>
    <property type="match status" value="1"/>
</dbReference>
<gene>
    <name evidence="14" type="primary">ligA</name>
    <name evidence="17" type="ORF">AZI86_06890</name>
</gene>
<dbReference type="InterPro" id="IPR013840">
    <property type="entry name" value="DNAligase_N"/>
</dbReference>
<dbReference type="Pfam" id="PF12826">
    <property type="entry name" value="HHH_2"/>
    <property type="match status" value="1"/>
</dbReference>
<evidence type="ECO:0000256" key="12">
    <source>
        <dbReference type="ARBA" id="ARBA00034005"/>
    </source>
</evidence>
<dbReference type="InterPro" id="IPR033136">
    <property type="entry name" value="DNA_ligase_CS"/>
</dbReference>
<feature type="binding site" evidence="14">
    <location>
        <begin position="79"/>
        <end position="80"/>
    </location>
    <ligand>
        <name>NAD(+)</name>
        <dbReference type="ChEBI" id="CHEBI:57540"/>
    </ligand>
</feature>
<dbReference type="InterPro" id="IPR003583">
    <property type="entry name" value="Hlx-hairpin-Hlx_DNA-bd_motif"/>
</dbReference>
<dbReference type="InterPro" id="IPR004149">
    <property type="entry name" value="Znf_DNAligase_C4"/>
</dbReference>
<dbReference type="NCBIfam" id="NF005932">
    <property type="entry name" value="PRK07956.1"/>
    <property type="match status" value="1"/>
</dbReference>
<evidence type="ECO:0000256" key="9">
    <source>
        <dbReference type="ARBA" id="ARBA00022842"/>
    </source>
</evidence>
<dbReference type="Gene3D" id="3.30.470.30">
    <property type="entry name" value="DNA ligase/mRNA capping enzyme"/>
    <property type="match status" value="1"/>
</dbReference>
<dbReference type="RefSeq" id="WP_061834341.1">
    <property type="nucleotide sequence ID" value="NZ_LUKE01000001.1"/>
</dbReference>
<dbReference type="Gene3D" id="1.10.287.610">
    <property type="entry name" value="Helix hairpin bin"/>
    <property type="match status" value="1"/>
</dbReference>
<sequence length="663" mass="73786">MSKKRHEELKKLIAHHDYLYHVMDNPEITDFEYDKLFNELLELEKKNASFDISDSPSQRVGSTPLSAFEKAAHRLPMLSLANSYSPEDIFDFDERVKKFLNQSEDIEYLCEPKFDGLSMELIYEGGRFVKALTRGDGTVGEDVTQNIRTIKSLPLKLSTKTPPELLEVRGEVLMLKQDFARLNEAQQENGQQTFANPRNASAGSVRQLDSRITASRPLRFYAYALGATDGIEFATQKSIQDYFAEVGLPTLRNTELVRICKGAQAVVDYYHDVEKLRPELPFDIDGIVVKVNSLRLQDDLGLVARSPRWATAAKFKPEQSTTIIENIVIQVGRTGALTPVAIMKPVKVGGVTVTNATLHNQDEINRKDVRIGDTIVIQRAGDVIPEVVSVILEKRPKNSVPFFIPKNCPVCGTEVIKNEDEVVSRCPNPLCIAVVKESLKHFVARRAMNIDKVGDRLIETLVDNKLLSRFSDFYRITKEDILNLDRQGDKSADNIIKSIEGSKKPTLARFIFALGIRFVGEQTAKHLADHFITIDNFLKASEEDLLAVPEIGPKVAKAIGAWTSNLELVQEVRDMLDLGVNIANPVRAESGPLSGKSFLITGTLPIKRDDAKDIIEKNGGKILGSVSSKLSYLVVGDDPGSKVEKAQSLGVAIISWDDLQKML</sequence>
<dbReference type="SUPFAM" id="SSF52113">
    <property type="entry name" value="BRCT domain"/>
    <property type="match status" value="1"/>
</dbReference>
<feature type="binding site" evidence="14">
    <location>
        <position position="426"/>
    </location>
    <ligand>
        <name>Zn(2+)</name>
        <dbReference type="ChEBI" id="CHEBI:29105"/>
    </ligand>
</feature>
<feature type="binding site" evidence="14">
    <location>
        <position position="290"/>
    </location>
    <ligand>
        <name>NAD(+)</name>
        <dbReference type="ChEBI" id="CHEBI:57540"/>
    </ligand>
</feature>
<organism evidence="17 18">
    <name type="scientific">Bdellovibrio bacteriovorus</name>
    <dbReference type="NCBI Taxonomy" id="959"/>
    <lineage>
        <taxon>Bacteria</taxon>
        <taxon>Pseudomonadati</taxon>
        <taxon>Bdellovibrionota</taxon>
        <taxon>Bdellovibrionia</taxon>
        <taxon>Bdellovibrionales</taxon>
        <taxon>Pseudobdellovibrionaceae</taxon>
        <taxon>Bdellovibrio</taxon>
    </lineage>
</organism>
<dbReference type="InterPro" id="IPR010994">
    <property type="entry name" value="RuvA_2-like"/>
</dbReference>
<comment type="function">
    <text evidence="1 14">DNA ligase that catalyzes the formation of phosphodiester linkages between 5'-phosphoryl and 3'-hydroxyl groups in double-stranded DNA using NAD as a coenzyme and as the energy source for the reaction. It is essential for DNA replication and repair of damaged DNA.</text>
</comment>
<dbReference type="Gene3D" id="6.20.10.30">
    <property type="match status" value="1"/>
</dbReference>
<dbReference type="GO" id="GO:0046872">
    <property type="term" value="F:metal ion binding"/>
    <property type="evidence" value="ECO:0007669"/>
    <property type="project" value="UniProtKB-KW"/>
</dbReference>
<dbReference type="OrthoDB" id="5298486at2"/>
<evidence type="ECO:0000259" key="16">
    <source>
        <dbReference type="PROSITE" id="PS50172"/>
    </source>
</evidence>
<protein>
    <recommendedName>
        <fullName evidence="3 14">DNA ligase</fullName>
        <ecNumber evidence="2 14">6.5.1.2</ecNumber>
    </recommendedName>
    <alternativeName>
        <fullName evidence="14">Polydeoxyribonucleotide synthase [NAD(+)]</fullName>
    </alternativeName>
</protein>
<evidence type="ECO:0000313" key="17">
    <source>
        <dbReference type="EMBL" id="KYG66763.1"/>
    </source>
</evidence>
<evidence type="ECO:0000256" key="8">
    <source>
        <dbReference type="ARBA" id="ARBA00022833"/>
    </source>
</evidence>
<comment type="similarity">
    <text evidence="13 14">Belongs to the NAD-dependent DNA ligase family. LigA subfamily.</text>
</comment>
<keyword evidence="18" id="KW-1185">Reference proteome</keyword>
<dbReference type="NCBIfam" id="TIGR00575">
    <property type="entry name" value="dnlj"/>
    <property type="match status" value="1"/>
</dbReference>
<evidence type="ECO:0000256" key="1">
    <source>
        <dbReference type="ARBA" id="ARBA00004067"/>
    </source>
</evidence>
<dbReference type="InterPro" id="IPR001357">
    <property type="entry name" value="BRCT_dom"/>
</dbReference>
<dbReference type="InterPro" id="IPR041663">
    <property type="entry name" value="DisA/LigA_HHH"/>
</dbReference>
<dbReference type="PANTHER" id="PTHR23389">
    <property type="entry name" value="CHROMOSOME TRANSMISSION FIDELITY FACTOR 18"/>
    <property type="match status" value="1"/>
</dbReference>
<evidence type="ECO:0000256" key="3">
    <source>
        <dbReference type="ARBA" id="ARBA00013308"/>
    </source>
</evidence>
<dbReference type="SMART" id="SM00532">
    <property type="entry name" value="LIGANc"/>
    <property type="match status" value="1"/>
</dbReference>
<accession>A0A150WQI5</accession>
<dbReference type="PROSITE" id="PS01055">
    <property type="entry name" value="DNA_LIGASE_N1"/>
    <property type="match status" value="1"/>
</dbReference>
<feature type="binding site" evidence="14">
    <location>
        <position position="408"/>
    </location>
    <ligand>
        <name>Zn(2+)</name>
        <dbReference type="ChEBI" id="CHEBI:29105"/>
    </ligand>
</feature>
<keyword evidence="10 14" id="KW-0520">NAD</keyword>
<dbReference type="SMART" id="SM00278">
    <property type="entry name" value="HhH1"/>
    <property type="match status" value="4"/>
</dbReference>
<dbReference type="SUPFAM" id="SSF56091">
    <property type="entry name" value="DNA ligase/mRNA capping enzyme, catalytic domain"/>
    <property type="match status" value="1"/>
</dbReference>
<comment type="cofactor">
    <cofactor evidence="14">
        <name>Mg(2+)</name>
        <dbReference type="ChEBI" id="CHEBI:18420"/>
    </cofactor>
    <cofactor evidence="14">
        <name>Mn(2+)</name>
        <dbReference type="ChEBI" id="CHEBI:29035"/>
    </cofactor>
</comment>
<reference evidence="17 18" key="1">
    <citation type="submission" date="2016-03" db="EMBL/GenBank/DDBJ databases">
        <authorList>
            <person name="Ploux O."/>
        </authorList>
    </citation>
    <scope>NUCLEOTIDE SEQUENCE [LARGE SCALE GENOMIC DNA]</scope>
    <source>
        <strain evidence="17 18">R0</strain>
    </source>
</reference>
<dbReference type="PIRSF" id="PIRSF001604">
    <property type="entry name" value="LigA"/>
    <property type="match status" value="1"/>
</dbReference>
<dbReference type="SUPFAM" id="SSF47781">
    <property type="entry name" value="RuvA domain 2-like"/>
    <property type="match status" value="1"/>
</dbReference>
<evidence type="ECO:0000256" key="6">
    <source>
        <dbReference type="ARBA" id="ARBA00022723"/>
    </source>
</evidence>
<feature type="binding site" evidence="14">
    <location>
        <position position="111"/>
    </location>
    <ligand>
        <name>NAD(+)</name>
        <dbReference type="ChEBI" id="CHEBI:57540"/>
    </ligand>
</feature>
<evidence type="ECO:0000256" key="14">
    <source>
        <dbReference type="HAMAP-Rule" id="MF_01588"/>
    </source>
</evidence>
<dbReference type="AlphaFoldDB" id="A0A150WQI5"/>
<dbReference type="EMBL" id="LUKE01000001">
    <property type="protein sequence ID" value="KYG66763.1"/>
    <property type="molecule type" value="Genomic_DNA"/>
</dbReference>
<feature type="binding site" evidence="14">
    <location>
        <position position="314"/>
    </location>
    <ligand>
        <name>NAD(+)</name>
        <dbReference type="ChEBI" id="CHEBI:57540"/>
    </ligand>
</feature>
<feature type="binding site" evidence="14">
    <location>
        <position position="171"/>
    </location>
    <ligand>
        <name>NAD(+)</name>
        <dbReference type="ChEBI" id="CHEBI:57540"/>
    </ligand>
</feature>
<evidence type="ECO:0000256" key="15">
    <source>
        <dbReference type="RuleBase" id="RU000618"/>
    </source>
</evidence>
<dbReference type="GO" id="GO:0006260">
    <property type="term" value="P:DNA replication"/>
    <property type="evidence" value="ECO:0007669"/>
    <property type="project" value="UniProtKB-KW"/>
</dbReference>
<dbReference type="InterPro" id="IPR036420">
    <property type="entry name" value="BRCT_dom_sf"/>
</dbReference>
<feature type="active site" description="N6-AMP-lysine intermediate" evidence="14">
    <location>
        <position position="113"/>
    </location>
</feature>
<dbReference type="SMART" id="SM00292">
    <property type="entry name" value="BRCT"/>
    <property type="match status" value="1"/>
</dbReference>
<dbReference type="HAMAP" id="MF_01588">
    <property type="entry name" value="DNA_ligase_A"/>
    <property type="match status" value="1"/>
</dbReference>
<keyword evidence="8 14" id="KW-0862">Zinc</keyword>
<dbReference type="GO" id="GO:0003677">
    <property type="term" value="F:DNA binding"/>
    <property type="evidence" value="ECO:0007669"/>
    <property type="project" value="InterPro"/>
</dbReference>
<dbReference type="InterPro" id="IPR018239">
    <property type="entry name" value="DNA_ligase_AS"/>
</dbReference>
<keyword evidence="9 14" id="KW-0460">Magnesium</keyword>
<dbReference type="EC" id="6.5.1.2" evidence="2 14"/>
<dbReference type="CDD" id="cd17748">
    <property type="entry name" value="BRCT_DNA_ligase_like"/>
    <property type="match status" value="1"/>
</dbReference>
<feature type="binding site" evidence="14">
    <location>
        <begin position="30"/>
        <end position="34"/>
    </location>
    <ligand>
        <name>NAD(+)</name>
        <dbReference type="ChEBI" id="CHEBI:57540"/>
    </ligand>
</feature>
<dbReference type="GO" id="GO:0003911">
    <property type="term" value="F:DNA ligase (NAD+) activity"/>
    <property type="evidence" value="ECO:0007669"/>
    <property type="project" value="UniProtKB-UniRule"/>
</dbReference>
<dbReference type="Gene3D" id="3.40.50.10190">
    <property type="entry name" value="BRCT domain"/>
    <property type="match status" value="1"/>
</dbReference>
<dbReference type="InterPro" id="IPR012340">
    <property type="entry name" value="NA-bd_OB-fold"/>
</dbReference>
<evidence type="ECO:0000313" key="18">
    <source>
        <dbReference type="Proteomes" id="UP000075320"/>
    </source>
</evidence>
<evidence type="ECO:0000256" key="7">
    <source>
        <dbReference type="ARBA" id="ARBA00022763"/>
    </source>
</evidence>
<dbReference type="PROSITE" id="PS01056">
    <property type="entry name" value="DNA_LIGASE_N2"/>
    <property type="match status" value="1"/>
</dbReference>
<evidence type="ECO:0000256" key="11">
    <source>
        <dbReference type="ARBA" id="ARBA00023204"/>
    </source>
</evidence>
<dbReference type="GO" id="GO:0005829">
    <property type="term" value="C:cytosol"/>
    <property type="evidence" value="ECO:0007669"/>
    <property type="project" value="TreeGrafter"/>
</dbReference>
<dbReference type="InterPro" id="IPR001679">
    <property type="entry name" value="DNA_ligase"/>
</dbReference>
<evidence type="ECO:0000256" key="10">
    <source>
        <dbReference type="ARBA" id="ARBA00023027"/>
    </source>
</evidence>
<proteinExistence type="inferred from homology"/>
<dbReference type="SUPFAM" id="SSF50249">
    <property type="entry name" value="Nucleic acid-binding proteins"/>
    <property type="match status" value="1"/>
</dbReference>
<dbReference type="PROSITE" id="PS50172">
    <property type="entry name" value="BRCT"/>
    <property type="match status" value="1"/>
</dbReference>
<evidence type="ECO:0000256" key="13">
    <source>
        <dbReference type="ARBA" id="ARBA00060881"/>
    </source>
</evidence>
<feature type="binding site" evidence="14">
    <location>
        <position position="431"/>
    </location>
    <ligand>
        <name>Zn(2+)</name>
        <dbReference type="ChEBI" id="CHEBI:29105"/>
    </ligand>
</feature>
<comment type="catalytic activity">
    <reaction evidence="12 14 15">
        <text>NAD(+) + (deoxyribonucleotide)n-3'-hydroxyl + 5'-phospho-(deoxyribonucleotide)m = (deoxyribonucleotide)n+m + AMP + beta-nicotinamide D-nucleotide.</text>
        <dbReference type="EC" id="6.5.1.2"/>
    </reaction>
</comment>
<keyword evidence="14" id="KW-0464">Manganese</keyword>
<dbReference type="FunFam" id="3.30.470.30:FF:000001">
    <property type="entry name" value="DNA ligase"/>
    <property type="match status" value="1"/>
</dbReference>
<dbReference type="Pfam" id="PF03119">
    <property type="entry name" value="DNA_ligase_ZBD"/>
    <property type="match status" value="1"/>
</dbReference>
<dbReference type="Gene3D" id="1.10.150.20">
    <property type="entry name" value="5' to 3' exonuclease, C-terminal subdomain"/>
    <property type="match status" value="2"/>
</dbReference>
<dbReference type="PANTHER" id="PTHR23389:SF9">
    <property type="entry name" value="DNA LIGASE"/>
    <property type="match status" value="1"/>
</dbReference>
<feature type="binding site" evidence="14">
    <location>
        <position position="134"/>
    </location>
    <ligand>
        <name>NAD(+)</name>
        <dbReference type="ChEBI" id="CHEBI:57540"/>
    </ligand>
</feature>
<feature type="binding site" evidence="14">
    <location>
        <position position="411"/>
    </location>
    <ligand>
        <name>Zn(2+)</name>
        <dbReference type="ChEBI" id="CHEBI:29105"/>
    </ligand>
</feature>
<keyword evidence="6 14" id="KW-0479">Metal-binding</keyword>
<dbReference type="FunFam" id="2.40.50.140:FF:000012">
    <property type="entry name" value="DNA ligase"/>
    <property type="match status" value="1"/>
</dbReference>
<dbReference type="Pfam" id="PF03120">
    <property type="entry name" value="OB_DNA_ligase"/>
    <property type="match status" value="1"/>
</dbReference>
<dbReference type="GO" id="GO:0006281">
    <property type="term" value="P:DNA repair"/>
    <property type="evidence" value="ECO:0007669"/>
    <property type="project" value="UniProtKB-KW"/>
</dbReference>
<evidence type="ECO:0000256" key="2">
    <source>
        <dbReference type="ARBA" id="ARBA00012722"/>
    </source>
</evidence>
<evidence type="ECO:0000256" key="5">
    <source>
        <dbReference type="ARBA" id="ARBA00022705"/>
    </source>
</evidence>